<dbReference type="EMBL" id="NOXU01000031">
    <property type="protein sequence ID" value="OYQ32721.1"/>
    <property type="molecule type" value="Genomic_DNA"/>
</dbReference>
<sequence length="133" mass="15144">MSEIAPWRLNLLRAAYLVMALGAGYLNWSQIIDPAQSWAFMEGVVVTMLAAMSALSLLGLRHPLRMLPLMFWEIAWKLIWLFRIALPAWQQDQMTDAITANLVACGLVVILVAVTPWDYVWRRYAVGPAEAWR</sequence>
<dbReference type="AlphaFoldDB" id="A0A255YU54"/>
<evidence type="ECO:0000313" key="2">
    <source>
        <dbReference type="EMBL" id="OYQ32721.1"/>
    </source>
</evidence>
<protein>
    <submittedName>
        <fullName evidence="2">Uncharacterized protein</fullName>
    </submittedName>
</protein>
<keyword evidence="1" id="KW-0812">Transmembrane</keyword>
<keyword evidence="1" id="KW-1133">Transmembrane helix</keyword>
<proteinExistence type="predicted"/>
<accession>A0A255YU54</accession>
<dbReference type="Proteomes" id="UP000216998">
    <property type="component" value="Unassembled WGS sequence"/>
</dbReference>
<keyword evidence="1" id="KW-0472">Membrane</keyword>
<dbReference type="OrthoDB" id="5998965at2"/>
<feature type="transmembrane region" description="Helical" evidence="1">
    <location>
        <begin position="98"/>
        <end position="117"/>
    </location>
</feature>
<evidence type="ECO:0000313" key="3">
    <source>
        <dbReference type="Proteomes" id="UP000216998"/>
    </source>
</evidence>
<reference evidence="2 3" key="1">
    <citation type="submission" date="2017-07" db="EMBL/GenBank/DDBJ databases">
        <title>Niveispirillum cyanobacteriorum sp. nov., isolated from cyanobacterial aggregates in a eutrophic lake.</title>
        <authorList>
            <person name="Cai H."/>
        </authorList>
    </citation>
    <scope>NUCLEOTIDE SEQUENCE [LARGE SCALE GENOMIC DNA]</scope>
    <source>
        <strain evidence="3">TH1-14</strain>
    </source>
</reference>
<evidence type="ECO:0000256" key="1">
    <source>
        <dbReference type="SAM" id="Phobius"/>
    </source>
</evidence>
<comment type="caution">
    <text evidence="2">The sequence shown here is derived from an EMBL/GenBank/DDBJ whole genome shotgun (WGS) entry which is preliminary data.</text>
</comment>
<feature type="transmembrane region" description="Helical" evidence="1">
    <location>
        <begin position="12"/>
        <end position="32"/>
    </location>
</feature>
<dbReference type="RefSeq" id="WP_094457756.1">
    <property type="nucleotide sequence ID" value="NZ_NOXU01000031.1"/>
</dbReference>
<organism evidence="2 3">
    <name type="scientific">Niveispirillum lacus</name>
    <dbReference type="NCBI Taxonomy" id="1981099"/>
    <lineage>
        <taxon>Bacteria</taxon>
        <taxon>Pseudomonadati</taxon>
        <taxon>Pseudomonadota</taxon>
        <taxon>Alphaproteobacteria</taxon>
        <taxon>Rhodospirillales</taxon>
        <taxon>Azospirillaceae</taxon>
        <taxon>Niveispirillum</taxon>
    </lineage>
</organism>
<feature type="transmembrane region" description="Helical" evidence="1">
    <location>
        <begin position="67"/>
        <end position="86"/>
    </location>
</feature>
<keyword evidence="3" id="KW-1185">Reference proteome</keyword>
<feature type="transmembrane region" description="Helical" evidence="1">
    <location>
        <begin position="38"/>
        <end position="60"/>
    </location>
</feature>
<name>A0A255YU54_9PROT</name>
<gene>
    <name evidence="2" type="ORF">CHU95_18355</name>
</gene>